<dbReference type="Pfam" id="PF13569">
    <property type="entry name" value="DUF4132"/>
    <property type="match status" value="1"/>
</dbReference>
<feature type="domain" description="DUF4132" evidence="1">
    <location>
        <begin position="643"/>
        <end position="816"/>
    </location>
</feature>
<proteinExistence type="predicted"/>
<organism evidence="3 4">
    <name type="scientific">Streptomonospora mangrovi</name>
    <dbReference type="NCBI Taxonomy" id="2883123"/>
    <lineage>
        <taxon>Bacteria</taxon>
        <taxon>Bacillati</taxon>
        <taxon>Actinomycetota</taxon>
        <taxon>Actinomycetes</taxon>
        <taxon>Streptosporangiales</taxon>
        <taxon>Nocardiopsidaceae</taxon>
        <taxon>Streptomonospora</taxon>
    </lineage>
</organism>
<dbReference type="Proteomes" id="UP001140076">
    <property type="component" value="Unassembled WGS sequence"/>
</dbReference>
<evidence type="ECO:0000259" key="2">
    <source>
        <dbReference type="Pfam" id="PF24879"/>
    </source>
</evidence>
<name>A0A9X3NID1_9ACTN</name>
<dbReference type="EMBL" id="JAJAQC010000005">
    <property type="protein sequence ID" value="MDA0563605.1"/>
    <property type="molecule type" value="Genomic_DNA"/>
</dbReference>
<dbReference type="RefSeq" id="WP_270070882.1">
    <property type="nucleotide sequence ID" value="NZ_JAJAQC010000005.1"/>
</dbReference>
<protein>
    <submittedName>
        <fullName evidence="3">DUF4132 domain-containing protein</fullName>
    </submittedName>
</protein>
<feature type="domain" description="DUF7737" evidence="2">
    <location>
        <begin position="960"/>
        <end position="1062"/>
    </location>
</feature>
<sequence length="1063" mass="116759">MPDFDAFHDFETALLAAAEGGDLDAACETVVAADDFPGAVRRMPMLPLDLRRRMAGACVELYRAADDPGRRDRLRTVHAALLARQTDLLDSDGFEAAVLAAMHIGRTADDEKRAALETALASGDVPRMADRLRAFEPEFRRRLAEHVLVRMWDTETDPARREGILWLHTVLAPRQGRVAGDSAKALLGELAALGFPDEAIAALGTDSSLEVAARPLAELPRDLRRRVDRRCADLYAAAPSPERREALVWLRALVSARPLEQLDYTDLEPMLRAAVERGDAAAACAMVLGDHAYSSTSDKVARLPRETVLPIVEECAARFAGTPAAQRLKVLRLHARLSLALDRPDDLLAAPRQEALAGADPGDLVQILTYLEIAWLELASGRDIPLGFGARVRHESHGNHPFEAETSRKITRLLAERHPPLNAGEPWTDLALAELADLPSAWTGLVRHAATAVKAKPDAAWRKKAGPLLAGVDESEFRERVLGWLALVGGGRMPHQLDNYNYDAARGLVWLLSLLPEHPRTVRGLGALLERALRRMPGVGPGMPKLAGACANALSAMEGEAALAELARLTTRVTYKSTLKLLEAGLAARAQALGLGRDEIEELAVPAYGLTEVGRRVEDFGAARAELLVDGRRAELRWYSAAGAEVKSVPAAVRRDHPEALKELKAQAKDAAAMLTAVARRLDRGFLTDRSWPAAAWRERYLDHPLVGTLARRLIWTVDGTSFACLDGAPRDLAGDPVEVRGEVRLWHPAGRPVEEVLAWRERLEEHRITQPVKQAHREVYLLTDAERRTRTYSNRFAGHILRQYPFRSLAAERGWRDPRLRICHHDHAYPPAMRDLPEWGIRAEYWVRGDGALDTALTTDSGAYALLAADQVRFYPADAPEHEFSTMGGGGFAAPSGEPGPLPLEEVPPRVFSEVMRDVDLFVGVTSVGNDPTWQDGGPGGRHREYWSAYSFGELSETARTRHDLLVRLLPRLAVGARCRVEGRFLHVAGDLHTYRIHLGSGNILMDPGDRYLCVVPDSTPAAPDTYLPFDGDRMLSLILSKALLLADDTKITDPAILSQLK</sequence>
<dbReference type="InterPro" id="IPR056639">
    <property type="entry name" value="DUF7737"/>
</dbReference>
<gene>
    <name evidence="3" type="ORF">LG943_04560</name>
</gene>
<evidence type="ECO:0000313" key="3">
    <source>
        <dbReference type="EMBL" id="MDA0563605.1"/>
    </source>
</evidence>
<dbReference type="AlphaFoldDB" id="A0A9X3NID1"/>
<accession>A0A9X3NID1</accession>
<keyword evidence="4" id="KW-1185">Reference proteome</keyword>
<reference evidence="3" key="1">
    <citation type="submission" date="2021-10" db="EMBL/GenBank/DDBJ databases">
        <title>Streptomonospora sp. nov., isolated from mangrove soil.</title>
        <authorList>
            <person name="Chen X."/>
            <person name="Ge X."/>
            <person name="Liu W."/>
        </authorList>
    </citation>
    <scope>NUCLEOTIDE SEQUENCE</scope>
    <source>
        <strain evidence="3">S1-112</strain>
    </source>
</reference>
<dbReference type="InterPro" id="IPR025406">
    <property type="entry name" value="DUF4132"/>
</dbReference>
<evidence type="ECO:0000259" key="1">
    <source>
        <dbReference type="Pfam" id="PF13569"/>
    </source>
</evidence>
<evidence type="ECO:0000313" key="4">
    <source>
        <dbReference type="Proteomes" id="UP001140076"/>
    </source>
</evidence>
<dbReference type="Pfam" id="PF24879">
    <property type="entry name" value="DUF7737"/>
    <property type="match status" value="1"/>
</dbReference>
<comment type="caution">
    <text evidence="3">The sequence shown here is derived from an EMBL/GenBank/DDBJ whole genome shotgun (WGS) entry which is preliminary data.</text>
</comment>